<evidence type="ECO:0000259" key="6">
    <source>
        <dbReference type="Pfam" id="PF16912"/>
    </source>
</evidence>
<dbReference type="PATRIC" id="fig|1391654.3.peg.7011"/>
<sequence length="361" mass="38936">MRAMAVFPAQRELRIIDVPAPELRNEHQVAIRIREVGICGTDREICEFHYGSPPAGTDRLVLGHEVLGEVVGVGPAVRTVARGDLVVITVRRPCDDPECVACRAGRQDFCTTGHFRERGIKGADGFMTELVIEDERYVVRVPKALSEVAVLLEPLSVAAKAAVDLDAILRRYPWEPTALRALVLGAGPIGLLAAMALRARDTETFVYSLEPADSDRGDLVRSLGATYVSARDVPVGEIASRVGAPDIVFEAVGVAKVAFEAIGELARNGISILSGVPGPGGPVEIDLNSIMRNIVLKNQVVFGTVNASRSAFEESVAYLERFMVLFPDSVRRLITQRSKLDDAPALLQRGGGIKHVIQLSS</sequence>
<dbReference type="KEGG" id="llu:AKJ09_06904"/>
<dbReference type="Gene3D" id="3.90.180.10">
    <property type="entry name" value="Medium-chain alcohol dehydrogenases, catalytic domain"/>
    <property type="match status" value="1"/>
</dbReference>
<dbReference type="SUPFAM" id="SSF50129">
    <property type="entry name" value="GroES-like"/>
    <property type="match status" value="1"/>
</dbReference>
<dbReference type="RefSeq" id="WP_146651564.1">
    <property type="nucleotide sequence ID" value="NZ_CP012333.1"/>
</dbReference>
<dbReference type="GO" id="GO:0016491">
    <property type="term" value="F:oxidoreductase activity"/>
    <property type="evidence" value="ECO:0007669"/>
    <property type="project" value="UniProtKB-KW"/>
</dbReference>
<dbReference type="Pfam" id="PF08240">
    <property type="entry name" value="ADH_N"/>
    <property type="match status" value="1"/>
</dbReference>
<proteinExistence type="predicted"/>
<dbReference type="Proteomes" id="UP000064967">
    <property type="component" value="Chromosome"/>
</dbReference>
<reference evidence="7 8" key="1">
    <citation type="submission" date="2015-08" db="EMBL/GenBank/DDBJ databases">
        <authorList>
            <person name="Babu N.S."/>
            <person name="Beckwith C.J."/>
            <person name="Beseler K.G."/>
            <person name="Brison A."/>
            <person name="Carone J.V."/>
            <person name="Caskin T.P."/>
            <person name="Diamond M."/>
            <person name="Durham M.E."/>
            <person name="Foxe J.M."/>
            <person name="Go M."/>
            <person name="Henderson B.A."/>
            <person name="Jones I.B."/>
            <person name="McGettigan J.A."/>
            <person name="Micheletti S.J."/>
            <person name="Nasrallah M.E."/>
            <person name="Ortiz D."/>
            <person name="Piller C.R."/>
            <person name="Privatt S.R."/>
            <person name="Schneider S.L."/>
            <person name="Sharp S."/>
            <person name="Smith T.C."/>
            <person name="Stanton J.D."/>
            <person name="Ullery H.E."/>
            <person name="Wilson R.J."/>
            <person name="Serrano M.G."/>
            <person name="Buck G."/>
            <person name="Lee V."/>
            <person name="Wang Y."/>
            <person name="Carvalho R."/>
            <person name="Voegtly L."/>
            <person name="Shi R."/>
            <person name="Duckworth R."/>
            <person name="Johnson A."/>
            <person name="Loviza R."/>
            <person name="Walstead R."/>
            <person name="Shah Z."/>
            <person name="Kiflezghi M."/>
            <person name="Wade K."/>
            <person name="Ball S.L."/>
            <person name="Bradley K.W."/>
            <person name="Asai D.J."/>
            <person name="Bowman C.A."/>
            <person name="Russell D.A."/>
            <person name="Pope W.H."/>
            <person name="Jacobs-Sera D."/>
            <person name="Hendrix R.W."/>
            <person name="Hatfull G.F."/>
        </authorList>
    </citation>
    <scope>NUCLEOTIDE SEQUENCE [LARGE SCALE GENOMIC DNA]</scope>
    <source>
        <strain evidence="7 8">DSM 27648</strain>
    </source>
</reference>
<organism evidence="7 8">
    <name type="scientific">Labilithrix luteola</name>
    <dbReference type="NCBI Taxonomy" id="1391654"/>
    <lineage>
        <taxon>Bacteria</taxon>
        <taxon>Pseudomonadati</taxon>
        <taxon>Myxococcota</taxon>
        <taxon>Polyangia</taxon>
        <taxon>Polyangiales</taxon>
        <taxon>Labilitrichaceae</taxon>
        <taxon>Labilithrix</taxon>
    </lineage>
</organism>
<comment type="cofactor">
    <cofactor evidence="1">
        <name>Zn(2+)</name>
        <dbReference type="ChEBI" id="CHEBI:29105"/>
    </cofactor>
</comment>
<dbReference type="Pfam" id="PF16912">
    <property type="entry name" value="Glu_dehyd_C"/>
    <property type="match status" value="1"/>
</dbReference>
<evidence type="ECO:0000313" key="8">
    <source>
        <dbReference type="Proteomes" id="UP000064967"/>
    </source>
</evidence>
<dbReference type="InterPro" id="IPR036291">
    <property type="entry name" value="NAD(P)-bd_dom_sf"/>
</dbReference>
<evidence type="ECO:0000256" key="4">
    <source>
        <dbReference type="ARBA" id="ARBA00023002"/>
    </source>
</evidence>
<evidence type="ECO:0000256" key="1">
    <source>
        <dbReference type="ARBA" id="ARBA00001947"/>
    </source>
</evidence>
<feature type="domain" description="Alcohol dehydrogenase-like N-terminal" evidence="5">
    <location>
        <begin position="26"/>
        <end position="143"/>
    </location>
</feature>
<dbReference type="PANTHER" id="PTHR43401">
    <property type="entry name" value="L-THREONINE 3-DEHYDROGENASE"/>
    <property type="match status" value="1"/>
</dbReference>
<accession>A0A0K1Q347</accession>
<dbReference type="InterPro" id="IPR011032">
    <property type="entry name" value="GroES-like_sf"/>
</dbReference>
<gene>
    <name evidence="7" type="ORF">AKJ09_06904</name>
</gene>
<dbReference type="EMBL" id="CP012333">
    <property type="protein sequence ID" value="AKV00241.1"/>
    <property type="molecule type" value="Genomic_DNA"/>
</dbReference>
<dbReference type="STRING" id="1391654.AKJ09_06904"/>
<evidence type="ECO:0000256" key="3">
    <source>
        <dbReference type="ARBA" id="ARBA00022833"/>
    </source>
</evidence>
<dbReference type="InterPro" id="IPR031640">
    <property type="entry name" value="Glu_dehyd_C"/>
</dbReference>
<name>A0A0K1Q347_9BACT</name>
<feature type="domain" description="Glucose dehydrogenase C-terminal" evidence="6">
    <location>
        <begin position="147"/>
        <end position="359"/>
    </location>
</feature>
<dbReference type="OrthoDB" id="9809185at2"/>
<keyword evidence="2" id="KW-0479">Metal-binding</keyword>
<dbReference type="SUPFAM" id="SSF51735">
    <property type="entry name" value="NAD(P)-binding Rossmann-fold domains"/>
    <property type="match status" value="1"/>
</dbReference>
<dbReference type="InterPro" id="IPR013154">
    <property type="entry name" value="ADH-like_N"/>
</dbReference>
<dbReference type="PANTHER" id="PTHR43401:SF2">
    <property type="entry name" value="L-THREONINE 3-DEHYDROGENASE"/>
    <property type="match status" value="1"/>
</dbReference>
<dbReference type="InterPro" id="IPR050129">
    <property type="entry name" value="Zn_alcohol_dh"/>
</dbReference>
<keyword evidence="8" id="KW-1185">Reference proteome</keyword>
<keyword evidence="4" id="KW-0560">Oxidoreductase</keyword>
<evidence type="ECO:0000256" key="2">
    <source>
        <dbReference type="ARBA" id="ARBA00022723"/>
    </source>
</evidence>
<evidence type="ECO:0000313" key="7">
    <source>
        <dbReference type="EMBL" id="AKV00241.1"/>
    </source>
</evidence>
<protein>
    <submittedName>
        <fullName evidence="7">Glucose 1-dehydrogenase</fullName>
    </submittedName>
</protein>
<keyword evidence="3" id="KW-0862">Zinc</keyword>
<dbReference type="CDD" id="cd08230">
    <property type="entry name" value="glucose_DH"/>
    <property type="match status" value="1"/>
</dbReference>
<evidence type="ECO:0000259" key="5">
    <source>
        <dbReference type="Pfam" id="PF08240"/>
    </source>
</evidence>
<dbReference type="Gene3D" id="3.40.50.720">
    <property type="entry name" value="NAD(P)-binding Rossmann-like Domain"/>
    <property type="match status" value="1"/>
</dbReference>
<dbReference type="AlphaFoldDB" id="A0A0K1Q347"/>
<dbReference type="GO" id="GO:0046872">
    <property type="term" value="F:metal ion binding"/>
    <property type="evidence" value="ECO:0007669"/>
    <property type="project" value="UniProtKB-KW"/>
</dbReference>